<proteinExistence type="inferred from homology"/>
<dbReference type="SMART" id="SM00363">
    <property type="entry name" value="S4"/>
    <property type="match status" value="1"/>
</dbReference>
<keyword evidence="8" id="KW-1185">Reference proteome</keyword>
<comment type="similarity">
    <text evidence="1 5">Belongs to the pseudouridine synthase RsuA family.</text>
</comment>
<sequence>MKEASMRLDKYLVDCGVGSRTEVKQVLKKKKIQVNGKVETSPKIHIDPDKDQVTYLGESLFHEEFVYYLLNKPKGVISATEDDHHQTVLDLLDDTARHKEVFPVGRLDIDTHGLLLLTNNGKLAHAMLSPKKHVDKVYRAQVAGIMTQEDIDRFKEGIELKDFTTLPAELEMLEVDQEANSCLVQIRIAEGKFHQVKRMVAACGKEVTDLERISMGPLSLDPALKLGQWRRLQSSELASLEVFGIPL</sequence>
<dbReference type="EMBL" id="AEQR01000013">
    <property type="protein sequence ID" value="EFV99882.1"/>
    <property type="molecule type" value="Genomic_DNA"/>
</dbReference>
<dbReference type="InterPro" id="IPR018496">
    <property type="entry name" value="PsdUridine_synth_RsuA/RluB_CS"/>
</dbReference>
<dbReference type="InterPro" id="IPR042092">
    <property type="entry name" value="PsdUridine_s_RsuA/RluB/E/F_cat"/>
</dbReference>
<dbReference type="GO" id="GO:0120159">
    <property type="term" value="F:rRNA pseudouridine synthase activity"/>
    <property type="evidence" value="ECO:0007669"/>
    <property type="project" value="UniProtKB-ARBA"/>
</dbReference>
<dbReference type="Proteomes" id="UP000002814">
    <property type="component" value="Unassembled WGS sequence"/>
</dbReference>
<dbReference type="FunFam" id="3.30.70.1560:FF:000001">
    <property type="entry name" value="Pseudouridine synthase"/>
    <property type="match status" value="1"/>
</dbReference>
<dbReference type="SUPFAM" id="SSF55120">
    <property type="entry name" value="Pseudouridine synthase"/>
    <property type="match status" value="1"/>
</dbReference>
<protein>
    <recommendedName>
        <fullName evidence="5">Pseudouridine synthase</fullName>
        <ecNumber evidence="5">5.4.99.-</ecNumber>
    </recommendedName>
</protein>
<dbReference type="Gene3D" id="3.10.290.10">
    <property type="entry name" value="RNA-binding S4 domain"/>
    <property type="match status" value="1"/>
</dbReference>
<dbReference type="PANTHER" id="PTHR47683:SF4">
    <property type="entry name" value="PSEUDOURIDINE SYNTHASE"/>
    <property type="match status" value="1"/>
</dbReference>
<dbReference type="InterPro" id="IPR006145">
    <property type="entry name" value="PsdUridine_synth_RsuA/RluA"/>
</dbReference>
<evidence type="ECO:0000313" key="8">
    <source>
        <dbReference type="Proteomes" id="UP000002814"/>
    </source>
</evidence>
<feature type="domain" description="RNA-binding S4" evidence="6">
    <location>
        <begin position="6"/>
        <end position="71"/>
    </location>
</feature>
<evidence type="ECO:0000259" key="6">
    <source>
        <dbReference type="SMART" id="SM00363"/>
    </source>
</evidence>
<dbReference type="Gene3D" id="3.30.70.580">
    <property type="entry name" value="Pseudouridine synthase I, catalytic domain, N-terminal subdomain"/>
    <property type="match status" value="1"/>
</dbReference>
<keyword evidence="3 5" id="KW-0413">Isomerase</keyword>
<accession>E7S9B2</accession>
<dbReference type="HOGENOM" id="CLU_024979_1_2_9"/>
<dbReference type="eggNOG" id="COG1187">
    <property type="taxonomic scope" value="Bacteria"/>
</dbReference>
<comment type="caution">
    <text evidence="7">The sequence shown here is derived from an EMBL/GenBank/DDBJ whole genome shotgun (WGS) entry which is preliminary data.</text>
</comment>
<evidence type="ECO:0000256" key="2">
    <source>
        <dbReference type="ARBA" id="ARBA00022884"/>
    </source>
</evidence>
<dbReference type="CDD" id="cd00165">
    <property type="entry name" value="S4"/>
    <property type="match status" value="1"/>
</dbReference>
<dbReference type="PROSITE" id="PS50889">
    <property type="entry name" value="S4"/>
    <property type="match status" value="1"/>
</dbReference>
<evidence type="ECO:0000256" key="3">
    <source>
        <dbReference type="ARBA" id="ARBA00023235"/>
    </source>
</evidence>
<dbReference type="EC" id="5.4.99.-" evidence="5"/>
<dbReference type="GO" id="GO:0005829">
    <property type="term" value="C:cytosol"/>
    <property type="evidence" value="ECO:0007669"/>
    <property type="project" value="UniProtKB-ARBA"/>
</dbReference>
<dbReference type="Pfam" id="PF00849">
    <property type="entry name" value="PseudoU_synth_2"/>
    <property type="match status" value="1"/>
</dbReference>
<dbReference type="SUPFAM" id="SSF55174">
    <property type="entry name" value="Alpha-L RNA-binding motif"/>
    <property type="match status" value="1"/>
</dbReference>
<dbReference type="InterPro" id="IPR002942">
    <property type="entry name" value="S4_RNA-bd"/>
</dbReference>
<evidence type="ECO:0000256" key="4">
    <source>
        <dbReference type="PROSITE-ProRule" id="PRU00182"/>
    </source>
</evidence>
<keyword evidence="2 4" id="KW-0694">RNA-binding</keyword>
<dbReference type="InterPro" id="IPR050343">
    <property type="entry name" value="RsuA_PseudoU_synthase"/>
</dbReference>
<dbReference type="GO" id="GO:0003723">
    <property type="term" value="F:RNA binding"/>
    <property type="evidence" value="ECO:0007669"/>
    <property type="project" value="UniProtKB-KW"/>
</dbReference>
<evidence type="ECO:0000313" key="7">
    <source>
        <dbReference type="EMBL" id="EFV99882.1"/>
    </source>
</evidence>
<name>E7S9B2_9STRE</name>
<dbReference type="InterPro" id="IPR036986">
    <property type="entry name" value="S4_RNA-bd_sf"/>
</dbReference>
<dbReference type="InterPro" id="IPR020094">
    <property type="entry name" value="TruA/RsuA/RluB/E/F_N"/>
</dbReference>
<dbReference type="Pfam" id="PF01479">
    <property type="entry name" value="S4"/>
    <property type="match status" value="1"/>
</dbReference>
<dbReference type="NCBIfam" id="TIGR00093">
    <property type="entry name" value="pseudouridine synthase"/>
    <property type="match status" value="1"/>
</dbReference>
<dbReference type="PROSITE" id="PS01149">
    <property type="entry name" value="PSI_RSU"/>
    <property type="match status" value="1"/>
</dbReference>
<evidence type="ECO:0000256" key="1">
    <source>
        <dbReference type="ARBA" id="ARBA00008348"/>
    </source>
</evidence>
<gene>
    <name evidence="7" type="primary">rsuA</name>
    <name evidence="7" type="ORF">HMPREF9421_0668</name>
</gene>
<reference evidence="7 8" key="1">
    <citation type="submission" date="2010-12" db="EMBL/GenBank/DDBJ databases">
        <authorList>
            <person name="Muzny D."/>
            <person name="Qin X."/>
            <person name="Deng J."/>
            <person name="Jiang H."/>
            <person name="Liu Y."/>
            <person name="Qu J."/>
            <person name="Song X.-Z."/>
            <person name="Zhang L."/>
            <person name="Thornton R."/>
            <person name="Coyle M."/>
            <person name="Francisco L."/>
            <person name="Jackson L."/>
            <person name="Javaid M."/>
            <person name="Korchina V."/>
            <person name="Kovar C."/>
            <person name="Mata R."/>
            <person name="Mathew T."/>
            <person name="Ngo R."/>
            <person name="Nguyen L."/>
            <person name="Nguyen N."/>
            <person name="Okwuonu G."/>
            <person name="Ongeri F."/>
            <person name="Pham C."/>
            <person name="Simmons D."/>
            <person name="Wilczek-Boney K."/>
            <person name="Hale W."/>
            <person name="Jakkamsetti A."/>
            <person name="Pham P."/>
            <person name="Ruth R."/>
            <person name="San Lucas F."/>
            <person name="Warren J."/>
            <person name="Zhang J."/>
            <person name="Zhao Z."/>
            <person name="Zhou C."/>
            <person name="Zhu D."/>
            <person name="Lee S."/>
            <person name="Bess C."/>
            <person name="Blankenburg K."/>
            <person name="Forbes L."/>
            <person name="Fu Q."/>
            <person name="Gubbala S."/>
            <person name="Hirani K."/>
            <person name="Jayaseelan J.C."/>
            <person name="Lara F."/>
            <person name="Munidasa M."/>
            <person name="Palculict T."/>
            <person name="Patil S."/>
            <person name="Pu L.-L."/>
            <person name="Saada N."/>
            <person name="Tang L."/>
            <person name="Weissenberger G."/>
            <person name="Zhu Y."/>
            <person name="Hemphill L."/>
            <person name="Shang Y."/>
            <person name="Youmans B."/>
            <person name="Ayvaz T."/>
            <person name="Ross M."/>
            <person name="Santibanez J."/>
            <person name="Aqrawi P."/>
            <person name="Gross S."/>
            <person name="Joshi V."/>
            <person name="Fowler G."/>
            <person name="Nazareth L."/>
            <person name="Reid J."/>
            <person name="Worley K."/>
            <person name="Petrosino J."/>
            <person name="Highlander S."/>
            <person name="Gibbs R."/>
        </authorList>
    </citation>
    <scope>NUCLEOTIDE SEQUENCE [LARGE SCALE GENOMIC DNA]</scope>
    <source>
        <strain evidence="7 8">ATCC 700641</strain>
    </source>
</reference>
<dbReference type="CDD" id="cd02553">
    <property type="entry name" value="PseudoU_synth_RsuA"/>
    <property type="match status" value="1"/>
</dbReference>
<organism evidence="7 8">
    <name type="scientific">Streptococcus australis ATCC 700641</name>
    <dbReference type="NCBI Taxonomy" id="888833"/>
    <lineage>
        <taxon>Bacteria</taxon>
        <taxon>Bacillati</taxon>
        <taxon>Bacillota</taxon>
        <taxon>Bacilli</taxon>
        <taxon>Lactobacillales</taxon>
        <taxon>Streptococcaceae</taxon>
        <taxon>Streptococcus</taxon>
    </lineage>
</organism>
<dbReference type="InterPro" id="IPR000748">
    <property type="entry name" value="PsdUridine_synth_RsuA/RluB/E/F"/>
</dbReference>
<dbReference type="Gene3D" id="3.30.70.1560">
    <property type="entry name" value="Alpha-L RNA-binding motif"/>
    <property type="match status" value="1"/>
</dbReference>
<evidence type="ECO:0000256" key="5">
    <source>
        <dbReference type="RuleBase" id="RU003887"/>
    </source>
</evidence>
<dbReference type="InterPro" id="IPR020103">
    <property type="entry name" value="PsdUridine_synth_cat_dom_sf"/>
</dbReference>
<dbReference type="GO" id="GO:0000455">
    <property type="term" value="P:enzyme-directed rRNA pseudouridine synthesis"/>
    <property type="evidence" value="ECO:0007669"/>
    <property type="project" value="UniProtKB-ARBA"/>
</dbReference>
<dbReference type="PANTHER" id="PTHR47683">
    <property type="entry name" value="PSEUDOURIDINE SYNTHASE FAMILY PROTEIN-RELATED"/>
    <property type="match status" value="1"/>
</dbReference>
<dbReference type="AlphaFoldDB" id="E7S9B2"/>